<reference evidence="1" key="1">
    <citation type="submission" date="2018-05" db="EMBL/GenBank/DDBJ databases">
        <authorList>
            <person name="Lanie J.A."/>
            <person name="Ng W.-L."/>
            <person name="Kazmierczak K.M."/>
            <person name="Andrzejewski T.M."/>
            <person name="Davidsen T.M."/>
            <person name="Wayne K.J."/>
            <person name="Tettelin H."/>
            <person name="Glass J.I."/>
            <person name="Rusch D."/>
            <person name="Podicherti R."/>
            <person name="Tsui H.-C.T."/>
            <person name="Winkler M.E."/>
        </authorList>
    </citation>
    <scope>NUCLEOTIDE SEQUENCE</scope>
</reference>
<evidence type="ECO:0000313" key="1">
    <source>
        <dbReference type="EMBL" id="SVA15846.1"/>
    </source>
</evidence>
<dbReference type="EMBL" id="UINC01004644">
    <property type="protein sequence ID" value="SVA15846.1"/>
    <property type="molecule type" value="Genomic_DNA"/>
</dbReference>
<protein>
    <recommendedName>
        <fullName evidence="2">Invasion associated locus B (IalB) protein</fullName>
    </recommendedName>
</protein>
<name>A0A381TI97_9ZZZZ</name>
<dbReference type="AlphaFoldDB" id="A0A381TI97"/>
<dbReference type="InterPro" id="IPR038696">
    <property type="entry name" value="IalB_sf"/>
</dbReference>
<evidence type="ECO:0008006" key="2">
    <source>
        <dbReference type="Google" id="ProtNLM"/>
    </source>
</evidence>
<gene>
    <name evidence="1" type="ORF">METZ01_LOCUS68700</name>
</gene>
<proteinExistence type="predicted"/>
<sequence length="167" mass="18811">MIKKSSLLYCFLITFISSVTFADEPKSAGKYKNWEAFIYTDDKGKVCFAQTIPKERSPKALKREASRLFVTFRKAEKIKNEISVTSGHIYRPSSVTAKSGKHKFELFSQGNFAWILDGEEEFNLIKTMKKASKLAITATAKNGNQTKDLYSMMGFTKAYNAAKKSCA</sequence>
<accession>A0A381TI97</accession>
<organism evidence="1">
    <name type="scientific">marine metagenome</name>
    <dbReference type="NCBI Taxonomy" id="408172"/>
    <lineage>
        <taxon>unclassified sequences</taxon>
        <taxon>metagenomes</taxon>
        <taxon>ecological metagenomes</taxon>
    </lineage>
</organism>
<dbReference type="Gene3D" id="2.60.40.1880">
    <property type="entry name" value="Invasion associated locus B (IalB) protein"/>
    <property type="match status" value="1"/>
</dbReference>